<gene>
    <name evidence="3" type="primary">F7N22.15</name>
</gene>
<dbReference type="PANTHER" id="PTHR33067">
    <property type="entry name" value="RNA-DIRECTED DNA POLYMERASE-RELATED"/>
    <property type="match status" value="1"/>
</dbReference>
<reference key="4">
    <citation type="journal article" date="2000" name="Nature">
        <title>Sequence and analysis of chromosome 5 of the plant Arabidopsis thaliana.</title>
        <authorList>
            <consortium name="Kazusa DNA Research Institute"/>
            <consortium name="Cold Spring Harbor and Washington University in St Louis Sequencing Consortium"/>
            <consortium name="European Union Arabidopsis Genome Sequencing Consortium"/>
            <person name="Tabata S."/>
            <person name="Kaneko T."/>
            <person name="Nakamura Y."/>
            <person name="Kotani H."/>
            <person name="Kato T."/>
            <person name="Asamizu E."/>
            <person name="Miyajima N."/>
            <person name="Sasamoto S."/>
            <person name="Kimura T."/>
            <person name="Hosouchi T."/>
            <person name="Kawashima K."/>
            <person name="Kohara M."/>
            <person name="Matsumoto M."/>
            <person name="Matsuno A."/>
            <person name="Muraki A."/>
            <person name="Nakayama S."/>
            <person name="Nakazaki N."/>
            <person name="Naruo K."/>
            <person name="Okumura S."/>
            <person name="Shinpo S."/>
            <person name="Takeuchi C."/>
            <person name="Wada T."/>
            <person name="Watanabe A."/>
            <person name="Yamada M."/>
            <person name="Yasuda M."/>
            <person name="Sato S."/>
            <person name="de la Bastide M."/>
            <person name="Huang E."/>
            <person name="Spiegel L."/>
            <person name="Gnoj L."/>
            <person name="O'Shaughnessy A."/>
            <person name="Preston R."/>
            <person name="Habermann K."/>
            <person name="Murray J."/>
            <person name="Johnson D."/>
            <person name="Rohlfing T."/>
            <person name="Nelson J."/>
            <person name="Stoneking T."/>
            <person name="Pepin K."/>
            <person name="Spieth J."/>
            <person name="Sekhon M."/>
            <person name="Armstrong J."/>
            <person name="Becker M."/>
            <person name="Belter E."/>
            <person name="Cordum H."/>
            <person name="Cordes M."/>
            <person name="Courtney L."/>
            <person name="Courtney W."/>
            <person name="Dante M."/>
            <person name="Du H."/>
            <person name="Edwards J."/>
            <person name="Fryman J."/>
            <person name="Haakensen B."/>
            <person name="Lamar E."/>
            <person name="Latreille P."/>
            <person name="Leonard S."/>
            <person name="Meyer R."/>
            <person name="Mulvaney E."/>
            <person name="Ozersky P."/>
            <person name="Riley A."/>
            <person name="Strowmatt C."/>
            <person name="Wagner-McPherson C."/>
            <person name="Wollam A."/>
            <person name="Yoakum M."/>
            <person name="Bell M."/>
            <person name="Dedhia N."/>
            <person name="Parnell L."/>
            <person name="Shah R."/>
            <person name="Rodriguez M."/>
            <person name="See L.H."/>
            <person name="Vil D."/>
            <person name="Baker J."/>
            <person name="Kirchoff K."/>
            <person name="Toth K."/>
            <person name="King L."/>
            <person name="Bahret A."/>
            <person name="Miller B."/>
            <person name="Marra M."/>
            <person name="Martienssen R."/>
            <person name="McCombie W.R."/>
            <person name="Wilson R.K."/>
            <person name="Murphy G."/>
            <person name="Bancroft I."/>
            <person name="Volckaert G."/>
            <person name="Wambutt R."/>
            <person name="Dusterhoft A."/>
            <person name="Stiekema W."/>
            <person name="Pohl T."/>
            <person name="Entian K.D."/>
            <person name="Terryn N."/>
            <person name="Hartley N."/>
            <person name="Bent E."/>
            <person name="Johnson S."/>
            <person name="Langham S.A."/>
            <person name="McCullagh B."/>
            <person name="Robben J."/>
            <person name="Grymonprez B."/>
            <person name="Zimmermann W."/>
            <person name="Ramsperger U."/>
            <person name="Wedler H."/>
            <person name="Balke K."/>
            <person name="Wedler E."/>
            <person name="Peters S."/>
            <person name="van Staveren M."/>
            <person name="Dirkse W."/>
            <person name="Mooijman P."/>
            <person name="Lankhorst R.K."/>
            <person name="Weitzenegger T."/>
            <person name="Bothe G."/>
            <person name="Rose M."/>
            <person name="Hauf J."/>
            <person name="Berneiser S."/>
            <person name="Hempel S."/>
            <person name="Feldpausch M."/>
            <person name="Lamberth S."/>
            <person name="Villarroel R."/>
            <person name="Gielen J."/>
            <person name="Ardiles W."/>
            <person name="Bents O."/>
            <person name="Lemcke K."/>
            <person name="Kolesov G."/>
            <person name="Mayer K."/>
            <person name="Rudd S."/>
            <person name="Schoof H."/>
            <person name="Schueller C."/>
            <person name="Zaccaria P."/>
            <person name="Mewes H.W."/>
            <person name="Bevan M."/>
            <person name="Fransz P."/>
        </authorList>
    </citation>
    <scope>NUCLEOTIDE SEQUENCE [LARGE SCALE GENOMIC DNA]</scope>
    <source>
        <strain>cv. Columbia</strain>
    </source>
</reference>
<evidence type="ECO:0000259" key="2">
    <source>
        <dbReference type="Pfam" id="PF03732"/>
    </source>
</evidence>
<dbReference type="Pfam" id="PF03732">
    <property type="entry name" value="Retrotrans_gag"/>
    <property type="match status" value="1"/>
</dbReference>
<feature type="region of interest" description="Disordered" evidence="1">
    <location>
        <begin position="1"/>
        <end position="42"/>
    </location>
</feature>
<dbReference type="CDD" id="cd00303">
    <property type="entry name" value="retropepsin_like"/>
    <property type="match status" value="1"/>
</dbReference>
<dbReference type="PIR" id="T01163">
    <property type="entry name" value="T01163"/>
</dbReference>
<evidence type="ECO:0000313" key="3">
    <source>
        <dbReference type="EMBL" id="AAC13587.1"/>
    </source>
</evidence>
<organism evidence="3">
    <name type="scientific">Arabidopsis thaliana</name>
    <name type="common">Mouse-ear cress</name>
    <dbReference type="NCBI Taxonomy" id="3702"/>
    <lineage>
        <taxon>Eukaryota</taxon>
        <taxon>Viridiplantae</taxon>
        <taxon>Streptophyta</taxon>
        <taxon>Embryophyta</taxon>
        <taxon>Tracheophyta</taxon>
        <taxon>Spermatophyta</taxon>
        <taxon>Magnoliopsida</taxon>
        <taxon>eudicotyledons</taxon>
        <taxon>Gunneridae</taxon>
        <taxon>Pentapetalae</taxon>
        <taxon>rosids</taxon>
        <taxon>malvids</taxon>
        <taxon>Brassicales</taxon>
        <taxon>Brassicaceae</taxon>
        <taxon>Camelineae</taxon>
        <taxon>Arabidopsis</taxon>
    </lineage>
</organism>
<dbReference type="AlphaFoldDB" id="O65226"/>
<sequence>MDQQNKLVDVQDPPNVDQPRNICAGEAPRNHHQRQGIVPPPVQNNNFEIKIGLISMIQGNKFHGLPMEDPLDHLDSFDRLCGLTKINGVTEDMFKLRLFSFSLGDKAHHWEKTLPPDSITSWDDCKKAFLAKSRYTTSLMKSTSKCKKGGMIKLKSCATFNQGGFNKGYNNYKPNQNLSYKSTNVANPQDQVYPPQQNQSKPFVQYNQGYVPKQQFNGGYQQQNPLPGFTQQPQQAQAAQNPEIKNLIQQIIQGQATGAMACDKKIAELHNKIDCSYNDLNVKFEALNSKIKYVESQFASTSALKHPQQLPGKETYKKKVIQEKLDDPGSFTLSCSLGPLTFNRCLCDLRVFVSLMPLSTAKRLRIMEYKFYNLALLLADGSVAHPHGLIENLPGKIGNVEIPTNFVVLGVDEEGKDPLILGRPFLASAGAVIDVICEKIDLNLEKEAGTKPRFNYTSQLSKLKRTFDHKKKAIEGLAQTEDPTEDDWYEMRKKFKWQSRVIEGLSSRVMKLKDQLWMFDKIVNKFSMSINPEKMETALAIKEDEDFTTEWFAPEDQKGVHLEERNLESQLLSEECLNNPPTPLLKKNT</sequence>
<feature type="domain" description="Retrotransposon gag" evidence="2">
    <location>
        <begin position="97"/>
        <end position="135"/>
    </location>
</feature>
<reference evidence="3" key="2">
    <citation type="submission" date="1998-04" db="EMBL/GenBank/DDBJ databases">
        <title>The sequence of A. thaliana F7N22.</title>
        <authorList>
            <person name="Dante M."/>
        </authorList>
    </citation>
    <scope>NUCLEOTIDE SEQUENCE</scope>
</reference>
<dbReference type="Gene3D" id="2.40.70.10">
    <property type="entry name" value="Acid Proteases"/>
    <property type="match status" value="1"/>
</dbReference>
<dbReference type="EMBL" id="AF058825">
    <property type="protein sequence ID" value="AAC13587.1"/>
    <property type="molecule type" value="Genomic_DNA"/>
</dbReference>
<proteinExistence type="predicted"/>
<reference evidence="3" key="1">
    <citation type="submission" date="1998-04" db="EMBL/GenBank/DDBJ databases">
        <title>The A. thaliana Genome Sequencing Project.</title>
        <authorList>
            <person name="WashU"/>
        </authorList>
    </citation>
    <scope>NUCLEOTIDE SEQUENCE</scope>
</reference>
<evidence type="ECO:0000256" key="1">
    <source>
        <dbReference type="SAM" id="MobiDB-lite"/>
    </source>
</evidence>
<dbReference type="PANTHER" id="PTHR33067:SF31">
    <property type="entry name" value="RNA-DIRECTED DNA POLYMERASE"/>
    <property type="match status" value="1"/>
</dbReference>
<name>O65226_ARATH</name>
<accession>O65226</accession>
<dbReference type="InterPro" id="IPR005162">
    <property type="entry name" value="Retrotrans_gag_dom"/>
</dbReference>
<dbReference type="InterPro" id="IPR021109">
    <property type="entry name" value="Peptidase_aspartic_dom_sf"/>
</dbReference>
<reference evidence="3" key="3">
    <citation type="submission" date="1998-04" db="EMBL/GenBank/DDBJ databases">
        <authorList>
            <person name="Waterston R."/>
        </authorList>
    </citation>
    <scope>NUCLEOTIDE SEQUENCE</scope>
</reference>
<protein>
    <submittedName>
        <fullName evidence="3">F7N22.15 protein</fullName>
    </submittedName>
</protein>